<dbReference type="InterPro" id="IPR003607">
    <property type="entry name" value="HD/PDEase_dom"/>
</dbReference>
<sequence>MSSLHKFMDTHAMIQQDSTSLIQLIDFMREKRPEVYQHSIRVAMLAERIATEMNLKACEKENLLRGCFLHDLGKIMLPLDVLEQAAPLTPHQWRIIKLHPQVGADLLHSISEFDESVIEVILHHHERWDGQGYPHGLKEQDIPLLARICSVADAFDAMMCVRPYRKSLTLEHVRQELWRNSAIQFDPVITRLTLELLESDKSYFGFMQER</sequence>
<dbReference type="Proteomes" id="UP000198972">
    <property type="component" value="Unassembled WGS sequence"/>
</dbReference>
<organism evidence="3 4">
    <name type="scientific">Fontibacillus panacisegetis</name>
    <dbReference type="NCBI Taxonomy" id="670482"/>
    <lineage>
        <taxon>Bacteria</taxon>
        <taxon>Bacillati</taxon>
        <taxon>Bacillota</taxon>
        <taxon>Bacilli</taxon>
        <taxon>Bacillales</taxon>
        <taxon>Paenibacillaceae</taxon>
        <taxon>Fontibacillus</taxon>
    </lineage>
</organism>
<evidence type="ECO:0000313" key="3">
    <source>
        <dbReference type="EMBL" id="SDF70375.1"/>
    </source>
</evidence>
<dbReference type="InterPro" id="IPR037522">
    <property type="entry name" value="HD_GYP_dom"/>
</dbReference>
<dbReference type="OrthoDB" id="9759601at2"/>
<dbReference type="EMBL" id="FNBG01000015">
    <property type="protein sequence ID" value="SDF70375.1"/>
    <property type="molecule type" value="Genomic_DNA"/>
</dbReference>
<name>A0A1G7N8H7_9BACL</name>
<feature type="domain" description="HD-GYP" evidence="2">
    <location>
        <begin position="13"/>
        <end position="209"/>
    </location>
</feature>
<dbReference type="NCBIfam" id="TIGR00277">
    <property type="entry name" value="HDIG"/>
    <property type="match status" value="1"/>
</dbReference>
<dbReference type="SMART" id="SM00471">
    <property type="entry name" value="HDc"/>
    <property type="match status" value="1"/>
</dbReference>
<evidence type="ECO:0000259" key="1">
    <source>
        <dbReference type="PROSITE" id="PS51831"/>
    </source>
</evidence>
<proteinExistence type="predicted"/>
<dbReference type="PANTHER" id="PTHR43155:SF2">
    <property type="entry name" value="CYCLIC DI-GMP PHOSPHODIESTERASE PA4108"/>
    <property type="match status" value="1"/>
</dbReference>
<dbReference type="CDD" id="cd00077">
    <property type="entry name" value="HDc"/>
    <property type="match status" value="1"/>
</dbReference>
<evidence type="ECO:0000313" key="4">
    <source>
        <dbReference type="Proteomes" id="UP000198972"/>
    </source>
</evidence>
<reference evidence="3 4" key="1">
    <citation type="submission" date="2016-10" db="EMBL/GenBank/DDBJ databases">
        <authorList>
            <person name="de Groot N.N."/>
        </authorList>
    </citation>
    <scope>NUCLEOTIDE SEQUENCE [LARGE SCALE GENOMIC DNA]</scope>
    <source>
        <strain evidence="3 4">DSM 28129</strain>
    </source>
</reference>
<dbReference type="Pfam" id="PF13487">
    <property type="entry name" value="HD_5"/>
    <property type="match status" value="1"/>
</dbReference>
<accession>A0A1G7N8H7</accession>
<dbReference type="PROSITE" id="PS51831">
    <property type="entry name" value="HD"/>
    <property type="match status" value="1"/>
</dbReference>
<evidence type="ECO:0000259" key="2">
    <source>
        <dbReference type="PROSITE" id="PS51832"/>
    </source>
</evidence>
<dbReference type="PROSITE" id="PS51832">
    <property type="entry name" value="HD_GYP"/>
    <property type="match status" value="1"/>
</dbReference>
<dbReference type="STRING" id="670482.SAMN04488542_11562"/>
<dbReference type="Gene3D" id="1.10.3210.10">
    <property type="entry name" value="Hypothetical protein af1432"/>
    <property type="match status" value="1"/>
</dbReference>
<dbReference type="RefSeq" id="WP_091231336.1">
    <property type="nucleotide sequence ID" value="NZ_FNBG01000015.1"/>
</dbReference>
<feature type="domain" description="HD" evidence="1">
    <location>
        <begin position="35"/>
        <end position="158"/>
    </location>
</feature>
<dbReference type="PANTHER" id="PTHR43155">
    <property type="entry name" value="CYCLIC DI-GMP PHOSPHODIESTERASE PA4108-RELATED"/>
    <property type="match status" value="1"/>
</dbReference>
<dbReference type="SUPFAM" id="SSF109604">
    <property type="entry name" value="HD-domain/PDEase-like"/>
    <property type="match status" value="1"/>
</dbReference>
<dbReference type="AlphaFoldDB" id="A0A1G7N8H7"/>
<dbReference type="InterPro" id="IPR006675">
    <property type="entry name" value="HDIG_dom"/>
</dbReference>
<keyword evidence="4" id="KW-1185">Reference proteome</keyword>
<dbReference type="InterPro" id="IPR006674">
    <property type="entry name" value="HD_domain"/>
</dbReference>
<gene>
    <name evidence="3" type="ORF">SAMN04488542_11562</name>
</gene>
<protein>
    <submittedName>
        <fullName evidence="3">HDIG domain-containing protein</fullName>
    </submittedName>
</protein>